<organism evidence="2 3">
    <name type="scientific">Haloprofundus marisrubri</name>
    <dbReference type="NCBI Taxonomy" id="1514971"/>
    <lineage>
        <taxon>Archaea</taxon>
        <taxon>Methanobacteriati</taxon>
        <taxon>Methanobacteriota</taxon>
        <taxon>Stenosarchaea group</taxon>
        <taxon>Halobacteria</taxon>
        <taxon>Halobacteriales</taxon>
        <taxon>Haloferacaceae</taxon>
        <taxon>Haloprofundus</taxon>
    </lineage>
</organism>
<dbReference type="CDD" id="cd06223">
    <property type="entry name" value="PRTases_typeI"/>
    <property type="match status" value="1"/>
</dbReference>
<dbReference type="AlphaFoldDB" id="A0A0W1RCX9"/>
<sequence>MAVELTYDDLLGLRTDEDEDPDSTQIATKLNRLQSHVEDVFEDKSWFEAFKWDGSPGSPYIGPPNSNTSEYVWLGLSHETYQSLGKPSGGLQFEFGIDGGSARGFFNRNVLCGLYFGPWANDESAAEIASKLQEHSTEIASFLNEHPAYILCTKNDIWRNPDAGLFKRRSESLSKGFTITVDHSLKELPLNLSDVVCDVFHETMPLYWMLADIDQPTDYNPRGPHTGSSDGGEDGGSTDPTVKSIAALSSTLDSNDIESSVESLTKRGIARKEALQYVQEYVIDTQRGQGLYAVKGLGPVAGYRFAQAGITTLEELETQSFDDLKSVYGLRESQARTIWEEINSEDPPTGSGPKREPGTPTDTDPEPGEDSEIVVNQLSEYYEALRSVRKVVSTIMLRPETPIRPDDLTDPCVQYFVLLETCLGDGNLDLVFSGYGQQHKNRLPFSMEEYRQQFGTGRWVTEYNSISVEPYQKASREWLEDNTMLKDIGQFVRPIAPETETPLPEFVQTPDDLRYAISVLNQLPAYPPLPTENGSSNRTIPAKELYAELFAELNDDEKVDIQTIPEPHLADRVPVTGPVPDATPETKDDTWDFMLNYGKMTHLFRRLEPASDSPIQRSVPVFALDWYNTNSESFDELRALAKLGEDDPVPIFRRRLRDLINRRFLRDDWNYDFITVFPGHEKDSLSPQLVELAKDAVDETPITYSPMLERTETTGRQREKSREEREVVANDPNATLRTRTRLDGESVIILDDIATSGSSLLAGAHLLREAGASGIFGVTLGLTPGDDDAKLITQPETYASEIISGVE</sequence>
<reference evidence="2 3" key="1">
    <citation type="submission" date="2015-12" db="EMBL/GenBank/DDBJ databases">
        <title>Haloprofundus marisrubri gen. nov., sp. nov., an extremely halophilic archaeon isolated from the Discovery deep brine-seawater interface in the Red Sea.</title>
        <authorList>
            <person name="Zhang G."/>
            <person name="Stingl U."/>
            <person name="Rashid M."/>
        </authorList>
    </citation>
    <scope>NUCLEOTIDE SEQUENCE [LARGE SCALE GENOMIC DNA]</scope>
    <source>
        <strain evidence="2 3">SB9</strain>
    </source>
</reference>
<comment type="caution">
    <text evidence="2">The sequence shown here is derived from an EMBL/GenBank/DDBJ whole genome shotgun (WGS) entry which is preliminary data.</text>
</comment>
<dbReference type="SUPFAM" id="SSF53271">
    <property type="entry name" value="PRTase-like"/>
    <property type="match status" value="1"/>
</dbReference>
<name>A0A0W1RCX9_9EURY</name>
<feature type="region of interest" description="Disordered" evidence="1">
    <location>
        <begin position="340"/>
        <end position="370"/>
    </location>
</feature>
<protein>
    <submittedName>
        <fullName evidence="2">Uncharacterized protein</fullName>
    </submittedName>
</protein>
<gene>
    <name evidence="2" type="ORF">AUR64_04045</name>
</gene>
<dbReference type="GO" id="GO:0000166">
    <property type="term" value="F:nucleotide binding"/>
    <property type="evidence" value="ECO:0007669"/>
    <property type="project" value="InterPro"/>
</dbReference>
<feature type="region of interest" description="Disordered" evidence="1">
    <location>
        <begin position="218"/>
        <end position="242"/>
    </location>
</feature>
<dbReference type="InterPro" id="IPR000836">
    <property type="entry name" value="PRTase_dom"/>
</dbReference>
<dbReference type="OrthoDB" id="310796at2157"/>
<accession>A0A0W1RCX9</accession>
<evidence type="ECO:0000313" key="2">
    <source>
        <dbReference type="EMBL" id="KTG11434.1"/>
    </source>
</evidence>
<dbReference type="InterPro" id="IPR010995">
    <property type="entry name" value="DNA_repair_Rad51/TF_NusA_a-hlx"/>
</dbReference>
<dbReference type="Gene3D" id="3.40.50.2020">
    <property type="match status" value="1"/>
</dbReference>
<dbReference type="SUPFAM" id="SSF47794">
    <property type="entry name" value="Rad51 N-terminal domain-like"/>
    <property type="match status" value="1"/>
</dbReference>
<keyword evidence="3" id="KW-1185">Reference proteome</keyword>
<dbReference type="RefSeq" id="WP_058580167.1">
    <property type="nucleotide sequence ID" value="NZ_LOPU01000004.1"/>
</dbReference>
<dbReference type="STRING" id="1514971.AUR64_04045"/>
<proteinExistence type="predicted"/>
<evidence type="ECO:0000256" key="1">
    <source>
        <dbReference type="SAM" id="MobiDB-lite"/>
    </source>
</evidence>
<dbReference type="Proteomes" id="UP000054387">
    <property type="component" value="Unassembled WGS sequence"/>
</dbReference>
<dbReference type="InterPro" id="IPR029057">
    <property type="entry name" value="PRTase-like"/>
</dbReference>
<evidence type="ECO:0000313" key="3">
    <source>
        <dbReference type="Proteomes" id="UP000054387"/>
    </source>
</evidence>
<dbReference type="Gene3D" id="1.10.150.20">
    <property type="entry name" value="5' to 3' exonuclease, C-terminal subdomain"/>
    <property type="match status" value="1"/>
</dbReference>
<dbReference type="EMBL" id="LOPU01000004">
    <property type="protein sequence ID" value="KTG11434.1"/>
    <property type="molecule type" value="Genomic_DNA"/>
</dbReference>